<evidence type="ECO:0000313" key="1">
    <source>
        <dbReference type="EnsemblPlants" id="ORUFI09G10630.1"/>
    </source>
</evidence>
<reference evidence="2" key="1">
    <citation type="submission" date="2013-06" db="EMBL/GenBank/DDBJ databases">
        <authorList>
            <person name="Zhao Q."/>
        </authorList>
    </citation>
    <scope>NUCLEOTIDE SEQUENCE</scope>
    <source>
        <strain evidence="2">cv. W1943</strain>
    </source>
</reference>
<dbReference type="HOGENOM" id="CLU_3430155_0_0_1"/>
<dbReference type="EnsemblPlants" id="ORUFI09G10630.1">
    <property type="protein sequence ID" value="ORUFI09G10630.1"/>
    <property type="gene ID" value="ORUFI09G10630"/>
</dbReference>
<protein>
    <submittedName>
        <fullName evidence="1">Uncharacterized protein</fullName>
    </submittedName>
</protein>
<proteinExistence type="predicted"/>
<evidence type="ECO:0000313" key="2">
    <source>
        <dbReference type="Proteomes" id="UP000008022"/>
    </source>
</evidence>
<name>A0A0E0QRA5_ORYRU</name>
<accession>A0A0E0QRA5</accession>
<dbReference type="Gramene" id="ORUFI09G10630.1">
    <property type="protein sequence ID" value="ORUFI09G10630.1"/>
    <property type="gene ID" value="ORUFI09G10630"/>
</dbReference>
<sequence>MSGLNDKIEFLCQEKGSMH</sequence>
<dbReference type="Proteomes" id="UP000008022">
    <property type="component" value="Unassembled WGS sequence"/>
</dbReference>
<keyword evidence="2" id="KW-1185">Reference proteome</keyword>
<dbReference type="AlphaFoldDB" id="A0A0E0QRA5"/>
<reference evidence="1" key="2">
    <citation type="submission" date="2015-06" db="UniProtKB">
        <authorList>
            <consortium name="EnsemblPlants"/>
        </authorList>
    </citation>
    <scope>IDENTIFICATION</scope>
</reference>
<organism evidence="1 2">
    <name type="scientific">Oryza rufipogon</name>
    <name type="common">Brownbeard rice</name>
    <name type="synonym">Asian wild rice</name>
    <dbReference type="NCBI Taxonomy" id="4529"/>
    <lineage>
        <taxon>Eukaryota</taxon>
        <taxon>Viridiplantae</taxon>
        <taxon>Streptophyta</taxon>
        <taxon>Embryophyta</taxon>
        <taxon>Tracheophyta</taxon>
        <taxon>Spermatophyta</taxon>
        <taxon>Magnoliopsida</taxon>
        <taxon>Liliopsida</taxon>
        <taxon>Poales</taxon>
        <taxon>Poaceae</taxon>
        <taxon>BOP clade</taxon>
        <taxon>Oryzoideae</taxon>
        <taxon>Oryzeae</taxon>
        <taxon>Oryzinae</taxon>
        <taxon>Oryza</taxon>
    </lineage>
</organism>